<reference evidence="2 3" key="1">
    <citation type="submission" date="2020-01" db="EMBL/GenBank/DDBJ databases">
        <title>Patterns of diversity and host range of bacteriophage communities associated with bean-nodulatin bacteria.</title>
        <authorList>
            <person name="Vann Cauwenberghe J."/>
            <person name="Santamaria R.I."/>
            <person name="Bustos P."/>
            <person name="Juarez S."/>
            <person name="Gonzalez V."/>
        </authorList>
    </citation>
    <scope>NUCLEOTIDE SEQUENCE [LARGE SCALE GENOMIC DNA]</scope>
</reference>
<protein>
    <submittedName>
        <fullName evidence="2">Putative capsid assembly protein</fullName>
    </submittedName>
</protein>
<organism evidence="2 3">
    <name type="scientific">Rhizobium phage RHph_N37</name>
    <dbReference type="NCBI Taxonomy" id="2509749"/>
    <lineage>
        <taxon>Viruses</taxon>
        <taxon>Duplodnaviria</taxon>
        <taxon>Heunggongvirae</taxon>
        <taxon>Uroviricota</taxon>
        <taxon>Caudoviricetes</taxon>
        <taxon>Autographivirales</taxon>
        <taxon>Dunnvirinae</taxon>
        <taxon>Cuernavacavirus</taxon>
        <taxon>Cuernavacavirus RHphN37</taxon>
    </lineage>
</organism>
<dbReference type="EMBL" id="MN988528">
    <property type="protein sequence ID" value="QIG73142.1"/>
    <property type="molecule type" value="Genomic_DNA"/>
</dbReference>
<keyword evidence="3" id="KW-1185">Reference proteome</keyword>
<evidence type="ECO:0000256" key="1">
    <source>
        <dbReference type="SAM" id="MobiDB-lite"/>
    </source>
</evidence>
<dbReference type="Proteomes" id="UP000642258">
    <property type="component" value="Segment"/>
</dbReference>
<proteinExistence type="predicted"/>
<gene>
    <name evidence="2" type="ORF">EVC00_036</name>
</gene>
<feature type="region of interest" description="Disordered" evidence="1">
    <location>
        <begin position="1"/>
        <end position="73"/>
    </location>
</feature>
<sequence length="287" mass="30750">MAQEEAKNTELTPEQVAELNNGGRTADVDATIKEQQKTPEQKAAEDKEAADKAAADKAEADKKAAEDAAAKKLADDDSWKNEWLVTNNEHADAAIEIMKAAGVTPVEGNVVFEEAIRTGDLGKVKWDVLEARIGKAQAALVKTGITQYYNTEYQEQQETVNYAYKQVGGEEGWNKIVLWAQTAEKTDKAFAKDLAGYRKALDVGGFAGKAAIDALKTAYEAAPGNGSLGGPALERGGNTPQNHDAQSQPLGRIGYFQELEKAGGDRAPKAVKDSLWARRQAGMAAGI</sequence>
<accession>A0A7S5R8P4</accession>
<name>A0A7S5R8P4_9CAUD</name>
<feature type="compositionally biased region" description="Polar residues" evidence="1">
    <location>
        <begin position="238"/>
        <end position="249"/>
    </location>
</feature>
<evidence type="ECO:0000313" key="3">
    <source>
        <dbReference type="Proteomes" id="UP000642258"/>
    </source>
</evidence>
<feature type="compositionally biased region" description="Basic and acidic residues" evidence="1">
    <location>
        <begin position="26"/>
        <end position="73"/>
    </location>
</feature>
<feature type="region of interest" description="Disordered" evidence="1">
    <location>
        <begin position="226"/>
        <end position="249"/>
    </location>
</feature>
<evidence type="ECO:0000313" key="2">
    <source>
        <dbReference type="EMBL" id="QIG73142.1"/>
    </source>
</evidence>